<gene>
    <name evidence="1" type="ORF">SAC06_01730</name>
</gene>
<reference evidence="1" key="1">
    <citation type="submission" date="2023-11" db="EMBL/GenBank/DDBJ databases">
        <title>Scrofimicrobium hongkongense sp. nov., isolated from a patient with peritonitis.</title>
        <authorList>
            <person name="Lao H.Y."/>
            <person name="Wong A.Y.P."/>
            <person name="Ng T.L."/>
            <person name="Wong R.Y.L."/>
            <person name="Yau M.C.Y."/>
            <person name="Lam J.Y.W."/>
            <person name="Siu G.K.H."/>
        </authorList>
    </citation>
    <scope>NUCLEOTIDE SEQUENCE</scope>
    <source>
        <strain evidence="1">R131</strain>
    </source>
</reference>
<protein>
    <submittedName>
        <fullName evidence="1">Uncharacterized protein</fullName>
    </submittedName>
</protein>
<dbReference type="EMBL" id="CP138335">
    <property type="protein sequence ID" value="XBW08993.1"/>
    <property type="molecule type" value="Genomic_DNA"/>
</dbReference>
<dbReference type="KEGG" id="sapp:SAC06_01730"/>
<accession>A0AAU7V9P1</accession>
<sequence length="107" mass="11008">MLTIVGDGGAHPFEEAKVEDAAGSEGCLLEETPTNVVDPDWILQGPCGRHCREVASDLLFGLCANRVPTGGLGVEAPDNQWCAPVVDISGVVLVVVVGGLGVEAANR</sequence>
<name>A0AAU7V9P1_9ACTO</name>
<dbReference type="AlphaFoldDB" id="A0AAU7V9P1"/>
<organism evidence="1">
    <name type="scientific">Scrofimicrobium appendicitidis</name>
    <dbReference type="NCBI Taxonomy" id="3079930"/>
    <lineage>
        <taxon>Bacteria</taxon>
        <taxon>Bacillati</taxon>
        <taxon>Actinomycetota</taxon>
        <taxon>Actinomycetes</taxon>
        <taxon>Actinomycetales</taxon>
        <taxon>Actinomycetaceae</taxon>
        <taxon>Scrofimicrobium</taxon>
    </lineage>
</organism>
<evidence type="ECO:0000313" key="1">
    <source>
        <dbReference type="EMBL" id="XBW08993.1"/>
    </source>
</evidence>
<proteinExistence type="predicted"/>
<dbReference type="RefSeq" id="WP_350259199.1">
    <property type="nucleotide sequence ID" value="NZ_CP138335.1"/>
</dbReference>